<reference evidence="1 2" key="1">
    <citation type="journal article" date="2018" name="Arch. Microbiol.">
        <title>New insights into the metabolic potential of the phototrophic purple bacterium Rhodopila globiformis DSM 161(T) from its draft genome sequence and evidence for a vanadium-dependent nitrogenase.</title>
        <authorList>
            <person name="Imhoff J.F."/>
            <person name="Rahn T."/>
            <person name="Kunzel S."/>
            <person name="Neulinger S.C."/>
        </authorList>
    </citation>
    <scope>NUCLEOTIDE SEQUENCE [LARGE SCALE GENOMIC DNA]</scope>
    <source>
        <strain evidence="1 2">DSM 16996</strain>
    </source>
</reference>
<keyword evidence="2" id="KW-1185">Reference proteome</keyword>
<sequence>MGGGSSQAHKRGRKTAVQTNIVVLFYSKCFYMTIEFDDQQPNFCGLVMLHYPTMRRRRTTYR</sequence>
<accession>A0A2S6MWI3</accession>
<gene>
    <name evidence="1" type="ORF">CCR94_21630</name>
</gene>
<dbReference type="AlphaFoldDB" id="A0A2S6MWI3"/>
<organism evidence="1 2">
    <name type="scientific">Rhodoblastus sphagnicola</name>
    <dbReference type="NCBI Taxonomy" id="333368"/>
    <lineage>
        <taxon>Bacteria</taxon>
        <taxon>Pseudomonadati</taxon>
        <taxon>Pseudomonadota</taxon>
        <taxon>Alphaproteobacteria</taxon>
        <taxon>Hyphomicrobiales</taxon>
        <taxon>Rhodoblastaceae</taxon>
        <taxon>Rhodoblastus</taxon>
    </lineage>
</organism>
<comment type="caution">
    <text evidence="1">The sequence shown here is derived from an EMBL/GenBank/DDBJ whole genome shotgun (WGS) entry which is preliminary data.</text>
</comment>
<dbReference type="Proteomes" id="UP000239089">
    <property type="component" value="Unassembled WGS sequence"/>
</dbReference>
<dbReference type="EMBL" id="NHSJ01000131">
    <property type="protein sequence ID" value="PPQ26717.1"/>
    <property type="molecule type" value="Genomic_DNA"/>
</dbReference>
<evidence type="ECO:0000313" key="1">
    <source>
        <dbReference type="EMBL" id="PPQ26717.1"/>
    </source>
</evidence>
<name>A0A2S6MWI3_9HYPH</name>
<evidence type="ECO:0000313" key="2">
    <source>
        <dbReference type="Proteomes" id="UP000239089"/>
    </source>
</evidence>
<protein>
    <submittedName>
        <fullName evidence="1">Uncharacterized protein</fullName>
    </submittedName>
</protein>
<proteinExistence type="predicted"/>